<proteinExistence type="evidence at transcript level"/>
<feature type="transmembrane region" description="Helical" evidence="9">
    <location>
        <begin position="199"/>
        <end position="223"/>
    </location>
</feature>
<keyword evidence="2 9" id="KW-0716">Sensory transduction</keyword>
<sequence length="408" mass="47600">MDEEPLLIDKTVKKIEFLFRYSGINIKAGPKTRKDTIKSRSVYVFNFIWLYIDLGGAVVWFFEGIANSKSFTEMTYVAPCITLSFLSNFKSLYLIFKENDVDKLIQAQRDLELNERRRTKHAEKDEIINFEHNFVTTVISVLNIIYLVLVTAFALSPSILVAFKYYTTNELELLLPFRIVYPFNAYDIRYWPWVYLHQIWSDVIVVISLCSVDYMFYIFCTYIRMQFRLLKHYIERAIPEGDSETQFNNEEQVRADFVLLIKWHQDLISSVSMLEKIYTSSTLLNFMASSLLICLTGFNVMAINDVVFVATFLSFLFMSLFQIFFLCFFGDLLMTSSMEVSDAVYNCRWYLADEHFGKDLLLVQTRAQTPCKLTASAFAEVNLKAFMKILSTAWSYFALLKTLYGSPN</sequence>
<dbReference type="EMBL" id="KT588128">
    <property type="protein sequence ID" value="AOE48038.1"/>
    <property type="molecule type" value="mRNA"/>
</dbReference>
<evidence type="ECO:0000256" key="5">
    <source>
        <dbReference type="ARBA" id="ARBA00022989"/>
    </source>
</evidence>
<comment type="similarity">
    <text evidence="9">Belongs to the insect chemoreceptor superfamily. Heteromeric odorant receptor channel (TC 1.A.69) family.</text>
</comment>
<evidence type="ECO:0000256" key="8">
    <source>
        <dbReference type="ARBA" id="ARBA00023224"/>
    </source>
</evidence>
<reference evidence="10" key="1">
    <citation type="journal article" date="2016" name="J. Asia-Pac. Entomol.">
        <title>Molecular identification and sex distribution of two chemosensory receptor families in Athetis lepigone by antennal transcriptome analysis.</title>
        <authorList>
            <person name="Zhang Y.-N."/>
            <person name="Ma J.-F."/>
            <person name="Sun L."/>
            <person name="Dong Z.-P."/>
            <person name="Li Z.-Q."/>
            <person name="Zhu X.-Y."/>
            <person name="Wang Y."/>
            <person name="Wang L."/>
            <person name="Deng D.-G."/>
            <person name="Li J.-B."/>
        </authorList>
    </citation>
    <scope>NUCLEOTIDE SEQUENCE</scope>
</reference>
<keyword evidence="3 9" id="KW-0812">Transmembrane</keyword>
<feature type="transmembrane region" description="Helical" evidence="9">
    <location>
        <begin position="74"/>
        <end position="96"/>
    </location>
</feature>
<evidence type="ECO:0000256" key="7">
    <source>
        <dbReference type="ARBA" id="ARBA00023170"/>
    </source>
</evidence>
<accession>A0A1B3B742</accession>
<feature type="transmembrane region" description="Helical" evidence="9">
    <location>
        <begin position="283"/>
        <end position="301"/>
    </location>
</feature>
<evidence type="ECO:0000313" key="10">
    <source>
        <dbReference type="EMBL" id="AOE48038.1"/>
    </source>
</evidence>
<keyword evidence="6 9" id="KW-0472">Membrane</keyword>
<dbReference type="PANTHER" id="PTHR21137:SF44">
    <property type="entry name" value="ODORANT RECEPTOR 13A-RELATED"/>
    <property type="match status" value="1"/>
</dbReference>
<dbReference type="AlphaFoldDB" id="A0A1B3B742"/>
<dbReference type="GO" id="GO:0007165">
    <property type="term" value="P:signal transduction"/>
    <property type="evidence" value="ECO:0007669"/>
    <property type="project" value="UniProtKB-KW"/>
</dbReference>
<dbReference type="GO" id="GO:0005549">
    <property type="term" value="F:odorant binding"/>
    <property type="evidence" value="ECO:0007669"/>
    <property type="project" value="InterPro"/>
</dbReference>
<evidence type="ECO:0000256" key="9">
    <source>
        <dbReference type="RuleBase" id="RU351113"/>
    </source>
</evidence>
<comment type="subcellular location">
    <subcellularLocation>
        <location evidence="9">Cell membrane</location>
        <topology evidence="9">Multi-pass membrane protein</topology>
    </subcellularLocation>
    <subcellularLocation>
        <location evidence="1">Membrane</location>
        <topology evidence="1">Multi-pass membrane protein</topology>
    </subcellularLocation>
</comment>
<keyword evidence="4 9" id="KW-0552">Olfaction</keyword>
<dbReference type="GO" id="GO:0004984">
    <property type="term" value="F:olfactory receptor activity"/>
    <property type="evidence" value="ECO:0007669"/>
    <property type="project" value="InterPro"/>
</dbReference>
<feature type="transmembrane region" description="Helical" evidence="9">
    <location>
        <begin position="42"/>
        <end position="62"/>
    </location>
</feature>
<comment type="caution">
    <text evidence="9">Lacks conserved residue(s) required for the propagation of feature annotation.</text>
</comment>
<organism evidence="10">
    <name type="scientific">Athetis lepigone</name>
    <name type="common">Moth</name>
    <name type="synonym">Proxenus lepigone</name>
    <dbReference type="NCBI Taxonomy" id="1223490"/>
    <lineage>
        <taxon>Eukaryota</taxon>
        <taxon>Metazoa</taxon>
        <taxon>Ecdysozoa</taxon>
        <taxon>Arthropoda</taxon>
        <taxon>Hexapoda</taxon>
        <taxon>Insecta</taxon>
        <taxon>Pterygota</taxon>
        <taxon>Neoptera</taxon>
        <taxon>Endopterygota</taxon>
        <taxon>Lepidoptera</taxon>
        <taxon>Glossata</taxon>
        <taxon>Ditrysia</taxon>
        <taxon>Noctuoidea</taxon>
        <taxon>Noctuidae</taxon>
        <taxon>Noctuinae</taxon>
        <taxon>Athetis</taxon>
    </lineage>
</organism>
<name>A0A1B3B742_ATHLE</name>
<evidence type="ECO:0000256" key="6">
    <source>
        <dbReference type="ARBA" id="ARBA00023136"/>
    </source>
</evidence>
<evidence type="ECO:0000256" key="1">
    <source>
        <dbReference type="ARBA" id="ARBA00004141"/>
    </source>
</evidence>
<evidence type="ECO:0000256" key="3">
    <source>
        <dbReference type="ARBA" id="ARBA00022692"/>
    </source>
</evidence>
<evidence type="ECO:0000256" key="4">
    <source>
        <dbReference type="ARBA" id="ARBA00022725"/>
    </source>
</evidence>
<feature type="transmembrane region" description="Helical" evidence="9">
    <location>
        <begin position="307"/>
        <end position="329"/>
    </location>
</feature>
<dbReference type="Pfam" id="PF02949">
    <property type="entry name" value="7tm_6"/>
    <property type="match status" value="1"/>
</dbReference>
<dbReference type="InterPro" id="IPR004117">
    <property type="entry name" value="7tm6_olfct_rcpt"/>
</dbReference>
<keyword evidence="7 9" id="KW-0675">Receptor</keyword>
<evidence type="ECO:0000256" key="2">
    <source>
        <dbReference type="ARBA" id="ARBA00022606"/>
    </source>
</evidence>
<protein>
    <recommendedName>
        <fullName evidence="9">Odorant receptor</fullName>
    </recommendedName>
</protein>
<dbReference type="GO" id="GO:0005886">
    <property type="term" value="C:plasma membrane"/>
    <property type="evidence" value="ECO:0007669"/>
    <property type="project" value="UniProtKB-SubCell"/>
</dbReference>
<dbReference type="PANTHER" id="PTHR21137">
    <property type="entry name" value="ODORANT RECEPTOR"/>
    <property type="match status" value="1"/>
</dbReference>
<keyword evidence="5 9" id="KW-1133">Transmembrane helix</keyword>
<keyword evidence="8 9" id="KW-0807">Transducer</keyword>
<feature type="transmembrane region" description="Helical" evidence="9">
    <location>
        <begin position="144"/>
        <end position="166"/>
    </location>
</feature>